<dbReference type="RefSeq" id="WP_021715096.1">
    <property type="nucleotide sequence ID" value="NZ_BATM01000060.1"/>
</dbReference>
<reference evidence="2 3" key="1">
    <citation type="submission" date="2013-09" db="EMBL/GenBank/DDBJ databases">
        <title>Whole genome shotgun sequence of Vibrio ezurae NBRC 102218.</title>
        <authorList>
            <person name="Yoshida I."/>
            <person name="Hosoyama A."/>
            <person name="Numata M."/>
            <person name="Hashimoto M."/>
            <person name="Hosoyama Y."/>
            <person name="Tsuchikane K."/>
            <person name="Noguchi M."/>
            <person name="Hirakata S."/>
            <person name="Ichikawa N."/>
            <person name="Ohji S."/>
            <person name="Yamazoe A."/>
            <person name="Fujita N."/>
        </authorList>
    </citation>
    <scope>NUCLEOTIDE SEQUENCE [LARGE SCALE GENOMIC DNA]</scope>
    <source>
        <strain evidence="2 3">NBRC 102218</strain>
    </source>
</reference>
<feature type="chain" id="PRO_5004638633" description="HEAT repeat domain-containing protein" evidence="1">
    <location>
        <begin position="23"/>
        <end position="321"/>
    </location>
</feature>
<name>U3B636_9VIBR</name>
<accession>U3B636</accession>
<dbReference type="OrthoDB" id="5825090at2"/>
<evidence type="ECO:0000313" key="2">
    <source>
        <dbReference type="EMBL" id="GAD81400.1"/>
    </source>
</evidence>
<sequence>MHKKLLLILLSVMLSGLGVAQAVELTQQQKQEMLSDVQSHTDAKRIATLALSDQSDKANFDLLRIKQPQQEVVRFLAIQAIAKSHPRYTSDLAVFVDSQRKLPSSLTLVEQGDGFRFSSPAFAYQQLAQRLMDDWDLNEQEMDFYIAVESGQLNLRAWLAENPELRVSRERLLIENVMKLSDEGMHFLANQVTTPNVVSWLPSADVMVAIAAASQNSDLYNILWKMKTNSAVRRELERLGVDGSEFSIQQLIVASSNPSLNKRSLQLLAKYAPTSQPAETFLVSKMTNRHDAEVISSSIQEYGYSSWFNQWVIEHPELFNH</sequence>
<evidence type="ECO:0008006" key="4">
    <source>
        <dbReference type="Google" id="ProtNLM"/>
    </source>
</evidence>
<dbReference type="Proteomes" id="UP000016562">
    <property type="component" value="Unassembled WGS sequence"/>
</dbReference>
<organism evidence="2 3">
    <name type="scientific">Vibrio ezurae NBRC 102218</name>
    <dbReference type="NCBI Taxonomy" id="1219080"/>
    <lineage>
        <taxon>Bacteria</taxon>
        <taxon>Pseudomonadati</taxon>
        <taxon>Pseudomonadota</taxon>
        <taxon>Gammaproteobacteria</taxon>
        <taxon>Vibrionales</taxon>
        <taxon>Vibrionaceae</taxon>
        <taxon>Vibrio</taxon>
    </lineage>
</organism>
<proteinExistence type="predicted"/>
<gene>
    <name evidence="2" type="ORF">VEZ01S_60_00040</name>
</gene>
<evidence type="ECO:0000256" key="1">
    <source>
        <dbReference type="SAM" id="SignalP"/>
    </source>
</evidence>
<protein>
    <recommendedName>
        <fullName evidence="4">HEAT repeat domain-containing protein</fullName>
    </recommendedName>
</protein>
<keyword evidence="1" id="KW-0732">Signal</keyword>
<dbReference type="AlphaFoldDB" id="U3B636"/>
<comment type="caution">
    <text evidence="2">The sequence shown here is derived from an EMBL/GenBank/DDBJ whole genome shotgun (WGS) entry which is preliminary data.</text>
</comment>
<dbReference type="eggNOG" id="ENOG5034AB0">
    <property type="taxonomic scope" value="Bacteria"/>
</dbReference>
<evidence type="ECO:0000313" key="3">
    <source>
        <dbReference type="Proteomes" id="UP000016562"/>
    </source>
</evidence>
<feature type="signal peptide" evidence="1">
    <location>
        <begin position="1"/>
        <end position="22"/>
    </location>
</feature>
<dbReference type="EMBL" id="BATM01000060">
    <property type="protein sequence ID" value="GAD81400.1"/>
    <property type="molecule type" value="Genomic_DNA"/>
</dbReference>
<dbReference type="STRING" id="1219080.VEZ01S_60_00040"/>
<keyword evidence="3" id="KW-1185">Reference proteome</keyword>